<evidence type="ECO:0000313" key="1">
    <source>
        <dbReference type="EMBL" id="KAK7268542.1"/>
    </source>
</evidence>
<proteinExistence type="predicted"/>
<dbReference type="AlphaFoldDB" id="A0AAN9F2N9"/>
<name>A0AAN9F2N9_CROPI</name>
<dbReference type="SUPFAM" id="SSF111321">
    <property type="entry name" value="AF1104-like"/>
    <property type="match status" value="1"/>
</dbReference>
<accession>A0AAN9F2N9</accession>
<sequence length="66" mass="7270">MPPHRRALLFVDNSGADIVLGMLPLARELLRRGTEFGSYTVTLFYHDENGRVLAGSSGCKLSSTFK</sequence>
<comment type="caution">
    <text evidence="1">The sequence shown here is derived from an EMBL/GenBank/DDBJ whole genome shotgun (WGS) entry which is preliminary data.</text>
</comment>
<keyword evidence="2" id="KW-1185">Reference proteome</keyword>
<gene>
    <name evidence="1" type="ORF">RIF29_21243</name>
</gene>
<dbReference type="EMBL" id="JAYWIO010000004">
    <property type="protein sequence ID" value="KAK7268542.1"/>
    <property type="molecule type" value="Genomic_DNA"/>
</dbReference>
<dbReference type="Proteomes" id="UP001372338">
    <property type="component" value="Unassembled WGS sequence"/>
</dbReference>
<protein>
    <submittedName>
        <fullName evidence="1">Uncharacterized protein</fullName>
    </submittedName>
</protein>
<dbReference type="InterPro" id="IPR036075">
    <property type="entry name" value="ARMT-1-like_metal-bd_sf"/>
</dbReference>
<reference evidence="1 2" key="1">
    <citation type="submission" date="2024-01" db="EMBL/GenBank/DDBJ databases">
        <title>The genomes of 5 underutilized Papilionoideae crops provide insights into root nodulation and disease resistanc.</title>
        <authorList>
            <person name="Yuan L."/>
        </authorList>
    </citation>
    <scope>NUCLEOTIDE SEQUENCE [LARGE SCALE GENOMIC DNA]</scope>
    <source>
        <strain evidence="1">ZHUSHIDOU_FW_LH</strain>
        <tissue evidence="1">Leaf</tissue>
    </source>
</reference>
<evidence type="ECO:0000313" key="2">
    <source>
        <dbReference type="Proteomes" id="UP001372338"/>
    </source>
</evidence>
<organism evidence="1 2">
    <name type="scientific">Crotalaria pallida</name>
    <name type="common">Smooth rattlebox</name>
    <name type="synonym">Crotalaria striata</name>
    <dbReference type="NCBI Taxonomy" id="3830"/>
    <lineage>
        <taxon>Eukaryota</taxon>
        <taxon>Viridiplantae</taxon>
        <taxon>Streptophyta</taxon>
        <taxon>Embryophyta</taxon>
        <taxon>Tracheophyta</taxon>
        <taxon>Spermatophyta</taxon>
        <taxon>Magnoliopsida</taxon>
        <taxon>eudicotyledons</taxon>
        <taxon>Gunneridae</taxon>
        <taxon>Pentapetalae</taxon>
        <taxon>rosids</taxon>
        <taxon>fabids</taxon>
        <taxon>Fabales</taxon>
        <taxon>Fabaceae</taxon>
        <taxon>Papilionoideae</taxon>
        <taxon>50 kb inversion clade</taxon>
        <taxon>genistoids sensu lato</taxon>
        <taxon>core genistoids</taxon>
        <taxon>Crotalarieae</taxon>
        <taxon>Crotalaria</taxon>
    </lineage>
</organism>